<accession>A0AAE3W311</accession>
<dbReference type="Proteomes" id="UP001240236">
    <property type="component" value="Unassembled WGS sequence"/>
</dbReference>
<dbReference type="SMART" id="SM00881">
    <property type="entry name" value="CoA_binding"/>
    <property type="match status" value="1"/>
</dbReference>
<name>A0AAE3W311_9ACTN</name>
<dbReference type="InterPro" id="IPR036291">
    <property type="entry name" value="NAD(P)-bd_dom_sf"/>
</dbReference>
<dbReference type="InterPro" id="IPR003781">
    <property type="entry name" value="CoA-bd"/>
</dbReference>
<dbReference type="Gene3D" id="3.40.50.720">
    <property type="entry name" value="NAD(P)-binding Rossmann-like Domain"/>
    <property type="match status" value="1"/>
</dbReference>
<comment type="caution">
    <text evidence="2">The sequence shown here is derived from an EMBL/GenBank/DDBJ whole genome shotgun (WGS) entry which is preliminary data.</text>
</comment>
<feature type="domain" description="CoA-binding" evidence="1">
    <location>
        <begin position="7"/>
        <end position="101"/>
    </location>
</feature>
<protein>
    <submittedName>
        <fullName evidence="2">CoA-binding protein</fullName>
    </submittedName>
</protein>
<keyword evidence="3" id="KW-1185">Reference proteome</keyword>
<reference evidence="2 3" key="1">
    <citation type="submission" date="2023-07" db="EMBL/GenBank/DDBJ databases">
        <title>Sequencing the genomes of 1000 actinobacteria strains.</title>
        <authorList>
            <person name="Klenk H.-P."/>
        </authorList>
    </citation>
    <scope>NUCLEOTIDE SEQUENCE [LARGE SCALE GENOMIC DNA]</scope>
    <source>
        <strain evidence="2 3">DSM 44709</strain>
    </source>
</reference>
<dbReference type="Pfam" id="PF13380">
    <property type="entry name" value="CoA_binding_2"/>
    <property type="match status" value="1"/>
</dbReference>
<dbReference type="AlphaFoldDB" id="A0AAE3W311"/>
<evidence type="ECO:0000259" key="1">
    <source>
        <dbReference type="SMART" id="SM00881"/>
    </source>
</evidence>
<evidence type="ECO:0000313" key="2">
    <source>
        <dbReference type="EMBL" id="MDQ0368337.1"/>
    </source>
</evidence>
<sequence>MSDPREILAGTSTIVVVGASRDPGKSAHSVPLQMMRHGWRIIPVNPFVDQIFGVRAYPSLADVPEPLDMVNVFRPSADALDVVKAAVEIGARSIWLQQDIVNAEARRLAEAAGIPYVEDRCLAVERALGRLSRVSG</sequence>
<dbReference type="PANTHER" id="PTHR33303:SF2">
    <property type="entry name" value="COA-BINDING DOMAIN-CONTAINING PROTEIN"/>
    <property type="match status" value="1"/>
</dbReference>
<evidence type="ECO:0000313" key="3">
    <source>
        <dbReference type="Proteomes" id="UP001240236"/>
    </source>
</evidence>
<dbReference type="SUPFAM" id="SSF51735">
    <property type="entry name" value="NAD(P)-binding Rossmann-fold domains"/>
    <property type="match status" value="1"/>
</dbReference>
<dbReference type="EMBL" id="JAUSUZ010000001">
    <property type="protein sequence ID" value="MDQ0368337.1"/>
    <property type="molecule type" value="Genomic_DNA"/>
</dbReference>
<organism evidence="2 3">
    <name type="scientific">Catenuloplanes indicus</name>
    <dbReference type="NCBI Taxonomy" id="137267"/>
    <lineage>
        <taxon>Bacteria</taxon>
        <taxon>Bacillati</taxon>
        <taxon>Actinomycetota</taxon>
        <taxon>Actinomycetes</taxon>
        <taxon>Micromonosporales</taxon>
        <taxon>Micromonosporaceae</taxon>
        <taxon>Catenuloplanes</taxon>
    </lineage>
</organism>
<proteinExistence type="predicted"/>
<dbReference type="PANTHER" id="PTHR33303">
    <property type="entry name" value="CYTOPLASMIC PROTEIN-RELATED"/>
    <property type="match status" value="1"/>
</dbReference>
<gene>
    <name evidence="2" type="ORF">J2S42_005006</name>
</gene>
<dbReference type="RefSeq" id="WP_307242847.1">
    <property type="nucleotide sequence ID" value="NZ_JAUSUZ010000001.1"/>
</dbReference>